<dbReference type="SUPFAM" id="SSF53383">
    <property type="entry name" value="PLP-dependent transferases"/>
    <property type="match status" value="1"/>
</dbReference>
<feature type="domain" description="Aminotransferase class V" evidence="6">
    <location>
        <begin position="27"/>
        <end position="212"/>
    </location>
</feature>
<organism evidence="7">
    <name type="scientific">bioreactor metagenome</name>
    <dbReference type="NCBI Taxonomy" id="1076179"/>
    <lineage>
        <taxon>unclassified sequences</taxon>
        <taxon>metagenomes</taxon>
        <taxon>ecological metagenomes</taxon>
    </lineage>
</organism>
<keyword evidence="4 7" id="KW-0808">Transferase</keyword>
<evidence type="ECO:0000313" key="7">
    <source>
        <dbReference type="EMBL" id="MPL78663.1"/>
    </source>
</evidence>
<dbReference type="InterPro" id="IPR015422">
    <property type="entry name" value="PyrdxlP-dep_Trfase_small"/>
</dbReference>
<dbReference type="GO" id="GO:0008453">
    <property type="term" value="F:alanine-glyoxylate transaminase activity"/>
    <property type="evidence" value="ECO:0007669"/>
    <property type="project" value="TreeGrafter"/>
</dbReference>
<gene>
    <name evidence="7" type="ORF">SDC9_24533</name>
</gene>
<evidence type="ECO:0000259" key="6">
    <source>
        <dbReference type="Pfam" id="PF00266"/>
    </source>
</evidence>
<dbReference type="EC" id="2.6.1.51" evidence="7"/>
<dbReference type="Gene3D" id="3.90.1150.10">
    <property type="entry name" value="Aspartate Aminotransferase, domain 1"/>
    <property type="match status" value="1"/>
</dbReference>
<dbReference type="Gene3D" id="3.40.640.10">
    <property type="entry name" value="Type I PLP-dependent aspartate aminotransferase-like (Major domain)"/>
    <property type="match status" value="1"/>
</dbReference>
<dbReference type="GO" id="GO:0005777">
    <property type="term" value="C:peroxisome"/>
    <property type="evidence" value="ECO:0007669"/>
    <property type="project" value="TreeGrafter"/>
</dbReference>
<comment type="cofactor">
    <cofactor evidence="1">
        <name>pyridoxal 5'-phosphate</name>
        <dbReference type="ChEBI" id="CHEBI:597326"/>
    </cofactor>
</comment>
<dbReference type="Pfam" id="PF00266">
    <property type="entry name" value="Aminotran_5"/>
    <property type="match status" value="1"/>
</dbReference>
<dbReference type="PANTHER" id="PTHR21152">
    <property type="entry name" value="AMINOTRANSFERASE CLASS V"/>
    <property type="match status" value="1"/>
</dbReference>
<evidence type="ECO:0000256" key="4">
    <source>
        <dbReference type="ARBA" id="ARBA00022679"/>
    </source>
</evidence>
<dbReference type="AlphaFoldDB" id="A0A644UIN1"/>
<accession>A0A644UIN1</accession>
<dbReference type="FunFam" id="3.40.640.10:FF:000027">
    <property type="entry name" value="Serine--pyruvate aminotransferase, mitochondrial"/>
    <property type="match status" value="1"/>
</dbReference>
<dbReference type="GO" id="GO:0019265">
    <property type="term" value="P:glycine biosynthetic process, by transamination of glyoxylate"/>
    <property type="evidence" value="ECO:0007669"/>
    <property type="project" value="TreeGrafter"/>
</dbReference>
<sequence length="388" mass="41167">MRGKRILMIPGPIEFTDEVLGEMGKATLSHVDQRFIEEFGQALEKMRKVWLAPGAQPFIVAGSGTLAMELAIANLVEPGDKALVVNAGFFSDRMADVLKTHGAEVDIAPSALGEVPGVDAVRTMLKADKYKLMCITQVDTSTGIRSQVKELAAVARSEGVLSVVDGVCAVAGEELRQDEWSVDVALTASQKAVGVPPGLALLVAGPRALGAFNARKTPVRSYYCDWGKWLPVMEAYEARKPAYFGTPAVNLVRALNVSLGQILEEGMELRFKRHELGARAMRAGLKAMGMGFVPAREDLCASTLTAPWYPEGIDASVLSRIAAEGVVLAGGLHPEIKARYFRIGHMGASGATEILATLGAIERGFAASGYRFGAGEAVAAAQAVLIKG</sequence>
<dbReference type="InterPro" id="IPR024169">
    <property type="entry name" value="SP_NH2Trfase/AEP_transaminase"/>
</dbReference>
<evidence type="ECO:0000256" key="3">
    <source>
        <dbReference type="ARBA" id="ARBA00022576"/>
    </source>
</evidence>
<dbReference type="PROSITE" id="PS00595">
    <property type="entry name" value="AA_TRANSFER_CLASS_5"/>
    <property type="match status" value="1"/>
</dbReference>
<keyword evidence="5" id="KW-0663">Pyridoxal phosphate</keyword>
<dbReference type="InterPro" id="IPR015421">
    <property type="entry name" value="PyrdxlP-dep_Trfase_major"/>
</dbReference>
<dbReference type="GO" id="GO:0004760">
    <property type="term" value="F:L-serine-pyruvate transaminase activity"/>
    <property type="evidence" value="ECO:0007669"/>
    <property type="project" value="UniProtKB-EC"/>
</dbReference>
<comment type="caution">
    <text evidence="7">The sequence shown here is derived from an EMBL/GenBank/DDBJ whole genome shotgun (WGS) entry which is preliminary data.</text>
</comment>
<evidence type="ECO:0000256" key="1">
    <source>
        <dbReference type="ARBA" id="ARBA00001933"/>
    </source>
</evidence>
<reference evidence="7" key="1">
    <citation type="submission" date="2019-08" db="EMBL/GenBank/DDBJ databases">
        <authorList>
            <person name="Kucharzyk K."/>
            <person name="Murdoch R.W."/>
            <person name="Higgins S."/>
            <person name="Loffler F."/>
        </authorList>
    </citation>
    <scope>NUCLEOTIDE SEQUENCE</scope>
</reference>
<protein>
    <submittedName>
        <fullName evidence="7">Serine-pyruvate aminotransferase</fullName>
        <ecNumber evidence="7">2.6.1.51</ecNumber>
    </submittedName>
</protein>
<name>A0A644UIN1_9ZZZZ</name>
<proteinExistence type="inferred from homology"/>
<dbReference type="InterPro" id="IPR020578">
    <property type="entry name" value="Aminotrans_V_PyrdxlP_BS"/>
</dbReference>
<evidence type="ECO:0000256" key="2">
    <source>
        <dbReference type="ARBA" id="ARBA00009236"/>
    </source>
</evidence>
<keyword evidence="3 7" id="KW-0032">Aminotransferase</keyword>
<dbReference type="EMBL" id="VSSQ01000118">
    <property type="protein sequence ID" value="MPL78663.1"/>
    <property type="molecule type" value="Genomic_DNA"/>
</dbReference>
<dbReference type="InterPro" id="IPR015424">
    <property type="entry name" value="PyrdxlP-dep_Trfase"/>
</dbReference>
<dbReference type="InterPro" id="IPR000192">
    <property type="entry name" value="Aminotrans_V_dom"/>
</dbReference>
<comment type="similarity">
    <text evidence="2">Belongs to the class-V pyridoxal-phosphate-dependent aminotransferase family.</text>
</comment>
<dbReference type="PIRSF" id="PIRSF000524">
    <property type="entry name" value="SPT"/>
    <property type="match status" value="1"/>
</dbReference>
<keyword evidence="7" id="KW-0670">Pyruvate</keyword>
<dbReference type="PANTHER" id="PTHR21152:SF24">
    <property type="entry name" value="ALANINE--GLYOXYLATE AMINOTRANSFERASE 1"/>
    <property type="match status" value="1"/>
</dbReference>
<evidence type="ECO:0000256" key="5">
    <source>
        <dbReference type="ARBA" id="ARBA00022898"/>
    </source>
</evidence>